<dbReference type="PANTHER" id="PTHR43377:SF6">
    <property type="entry name" value="GFO_IDH_MOCA-LIKE OXIDOREDUCTASE N-TERMINAL DOMAIN-CONTAINING PROTEIN"/>
    <property type="match status" value="1"/>
</dbReference>
<dbReference type="AlphaFoldDB" id="A0A853CFB6"/>
<dbReference type="Proteomes" id="UP000541969">
    <property type="component" value="Unassembled WGS sequence"/>
</dbReference>
<dbReference type="PANTHER" id="PTHR43377">
    <property type="entry name" value="BILIVERDIN REDUCTASE A"/>
    <property type="match status" value="1"/>
</dbReference>
<dbReference type="GO" id="GO:0000166">
    <property type="term" value="F:nucleotide binding"/>
    <property type="evidence" value="ECO:0007669"/>
    <property type="project" value="InterPro"/>
</dbReference>
<evidence type="ECO:0000313" key="3">
    <source>
        <dbReference type="EMBL" id="NYJ05841.1"/>
    </source>
</evidence>
<evidence type="ECO:0000313" key="4">
    <source>
        <dbReference type="Proteomes" id="UP000541969"/>
    </source>
</evidence>
<evidence type="ECO:0000259" key="1">
    <source>
        <dbReference type="Pfam" id="PF01408"/>
    </source>
</evidence>
<protein>
    <submittedName>
        <fullName evidence="3">Putative dehydrogenase</fullName>
    </submittedName>
</protein>
<dbReference type="InterPro" id="IPR000683">
    <property type="entry name" value="Gfo/Idh/MocA-like_OxRdtase_N"/>
</dbReference>
<feature type="domain" description="GFO/IDH/MocA-like oxidoreductase" evidence="2">
    <location>
        <begin position="63"/>
        <end position="171"/>
    </location>
</feature>
<dbReference type="InterPro" id="IPR036291">
    <property type="entry name" value="NAD(P)-bd_dom_sf"/>
</dbReference>
<dbReference type="SUPFAM" id="SSF55347">
    <property type="entry name" value="Glyceraldehyde-3-phosphate dehydrogenase-like, C-terminal domain"/>
    <property type="match status" value="1"/>
</dbReference>
<dbReference type="SUPFAM" id="SSF51735">
    <property type="entry name" value="NAD(P)-binding Rossmann-fold domains"/>
    <property type="match status" value="1"/>
</dbReference>
<sequence>MATPPSTHVPLALEAIRAGKHVLVEKPLATTTAGAWQLIDEAADAGVVLMAGHTFEYNSAVWRLREIVESGELGDLFYIDSGRLNLGLYQSDVNVVWDLAPHDVSIINLLMGRRPTSVQAWGSRHAHRRFEDVAYLRLAYADLGVSANIHVSWLDPCKVRRVTVVGSKKMAVYNDLAMEEKIRIHDKGVSFPVDKEDLTQPPTSYRYGDITAPYVPAGEPLAVQDDHFVESVVTGAPCLTDGLSGLAVVEVLEAAQLSLGSGQSVPLEERDGSLSLASA</sequence>
<dbReference type="InterPro" id="IPR055170">
    <property type="entry name" value="GFO_IDH_MocA-like_dom"/>
</dbReference>
<dbReference type="Gene3D" id="3.40.50.720">
    <property type="entry name" value="NAD(P)-binding Rossmann-like Domain"/>
    <property type="match status" value="1"/>
</dbReference>
<keyword evidence="4" id="KW-1185">Reference proteome</keyword>
<evidence type="ECO:0000259" key="2">
    <source>
        <dbReference type="Pfam" id="PF22725"/>
    </source>
</evidence>
<dbReference type="Gene3D" id="3.30.360.10">
    <property type="entry name" value="Dihydrodipicolinate Reductase, domain 2"/>
    <property type="match status" value="1"/>
</dbReference>
<dbReference type="InterPro" id="IPR051450">
    <property type="entry name" value="Gfo/Idh/MocA_Oxidoreductases"/>
</dbReference>
<organism evidence="3 4">
    <name type="scientific">Petropleomorpha daqingensis</name>
    <dbReference type="NCBI Taxonomy" id="2026353"/>
    <lineage>
        <taxon>Bacteria</taxon>
        <taxon>Bacillati</taxon>
        <taxon>Actinomycetota</taxon>
        <taxon>Actinomycetes</taxon>
        <taxon>Geodermatophilales</taxon>
        <taxon>Geodermatophilaceae</taxon>
        <taxon>Petropleomorpha</taxon>
    </lineage>
</organism>
<gene>
    <name evidence="3" type="ORF">GGQ55_002119</name>
</gene>
<feature type="domain" description="Gfo/Idh/MocA-like oxidoreductase N-terminal" evidence="1">
    <location>
        <begin position="2"/>
        <end position="53"/>
    </location>
</feature>
<dbReference type="Pfam" id="PF22725">
    <property type="entry name" value="GFO_IDH_MocA_C3"/>
    <property type="match status" value="1"/>
</dbReference>
<dbReference type="EMBL" id="JACBZT010000001">
    <property type="protein sequence ID" value="NYJ05841.1"/>
    <property type="molecule type" value="Genomic_DNA"/>
</dbReference>
<name>A0A853CFB6_9ACTN</name>
<accession>A0A853CFB6</accession>
<reference evidence="3 4" key="1">
    <citation type="submission" date="2020-07" db="EMBL/GenBank/DDBJ databases">
        <title>Sequencing the genomes of 1000 actinobacteria strains.</title>
        <authorList>
            <person name="Klenk H.-P."/>
        </authorList>
    </citation>
    <scope>NUCLEOTIDE SEQUENCE [LARGE SCALE GENOMIC DNA]</scope>
    <source>
        <strain evidence="3 4">DSM 104001</strain>
    </source>
</reference>
<comment type="caution">
    <text evidence="3">The sequence shown here is derived from an EMBL/GenBank/DDBJ whole genome shotgun (WGS) entry which is preliminary data.</text>
</comment>
<dbReference type="Pfam" id="PF01408">
    <property type="entry name" value="GFO_IDH_MocA"/>
    <property type="match status" value="1"/>
</dbReference>
<proteinExistence type="predicted"/>